<keyword evidence="5 11" id="KW-0418">Kinase</keyword>
<keyword evidence="7" id="KW-0444">Lipid biosynthesis</keyword>
<evidence type="ECO:0000256" key="1">
    <source>
        <dbReference type="ARBA" id="ARBA00001946"/>
    </source>
</evidence>
<feature type="domain" description="DAGKc" evidence="10">
    <location>
        <begin position="55"/>
        <end position="185"/>
    </location>
</feature>
<comment type="caution">
    <text evidence="11">The sequence shown here is derived from an EMBL/GenBank/DDBJ whole genome shotgun (WGS) entry which is preliminary data.</text>
</comment>
<dbReference type="SUPFAM" id="SSF111331">
    <property type="entry name" value="NAD kinase/diacylglycerol kinase-like"/>
    <property type="match status" value="1"/>
</dbReference>
<evidence type="ECO:0000256" key="6">
    <source>
        <dbReference type="ARBA" id="ARBA00022840"/>
    </source>
</evidence>
<evidence type="ECO:0000256" key="7">
    <source>
        <dbReference type="ARBA" id="ARBA00023209"/>
    </source>
</evidence>
<dbReference type="GO" id="GO:0005524">
    <property type="term" value="F:ATP binding"/>
    <property type="evidence" value="ECO:0007669"/>
    <property type="project" value="UniProtKB-KW"/>
</dbReference>
<dbReference type="InterPro" id="IPR017438">
    <property type="entry name" value="ATP-NAD_kinase_N"/>
</dbReference>
<evidence type="ECO:0000259" key="10">
    <source>
        <dbReference type="PROSITE" id="PS50146"/>
    </source>
</evidence>
<evidence type="ECO:0000256" key="5">
    <source>
        <dbReference type="ARBA" id="ARBA00022777"/>
    </source>
</evidence>
<dbReference type="PANTHER" id="PTHR12358:SF54">
    <property type="entry name" value="SPHINGOSINE KINASE RELATED PROTEIN"/>
    <property type="match status" value="1"/>
</dbReference>
<evidence type="ECO:0000313" key="12">
    <source>
        <dbReference type="Proteomes" id="UP000320085"/>
    </source>
</evidence>
<sequence>MLSDYLPWIVVGAVVLALVIGGVVMSRVAPDVTAPLRRRRPRPHRGHFRSEEQETPVRRAAVIINPTKFTDLGPVRERITTTCRANGWGEPLFLETTAEDPGPGQAAAALRDGVDLVCTLGGDGTVRGVASVLVGTEMPLGILPAGTGNLLARNLDLPVGLEAALTVALTGRNRRIDVGELRIGPLEPVAGDERGEHDAAGAVGAAGPTGAVDAAEGEPAGWQAPQTHYFLVMSGVGMDAAIMAGTNENLKNKVGWPAYLVSGAKHLISPEFRVKVRVDDEPEFRRRSRMVVIGNCGRLLGGLVLMPSALVDDGHLDAVIASPRGLVGWVPVATRVATRRRKGHPTLDHKVCTEIRVVVDRPVPVQVDGDVLGEATEVTAVVRPASLTVRVGLT</sequence>
<dbReference type="Pfam" id="PF19279">
    <property type="entry name" value="YegS_C"/>
    <property type="match status" value="1"/>
</dbReference>
<proteinExistence type="inferred from homology"/>
<evidence type="ECO:0000313" key="11">
    <source>
        <dbReference type="EMBL" id="TQN44858.1"/>
    </source>
</evidence>
<dbReference type="Proteomes" id="UP000320085">
    <property type="component" value="Unassembled WGS sequence"/>
</dbReference>
<evidence type="ECO:0000256" key="9">
    <source>
        <dbReference type="SAM" id="Phobius"/>
    </source>
</evidence>
<dbReference type="InterPro" id="IPR016064">
    <property type="entry name" value="NAD/diacylglycerol_kinase_sf"/>
</dbReference>
<evidence type="ECO:0000256" key="2">
    <source>
        <dbReference type="ARBA" id="ARBA00005983"/>
    </source>
</evidence>
<dbReference type="PROSITE" id="PS50146">
    <property type="entry name" value="DAGK"/>
    <property type="match status" value="1"/>
</dbReference>
<dbReference type="OrthoDB" id="3171056at2"/>
<name>A0A543PLA6_9MICO</name>
<dbReference type="InterPro" id="IPR050187">
    <property type="entry name" value="Lipid_Phosphate_FormReg"/>
</dbReference>
<dbReference type="Gene3D" id="2.60.200.40">
    <property type="match status" value="1"/>
</dbReference>
<keyword evidence="8" id="KW-1208">Phospholipid metabolism</keyword>
<dbReference type="SMART" id="SM00046">
    <property type="entry name" value="DAGKc"/>
    <property type="match status" value="1"/>
</dbReference>
<keyword evidence="9" id="KW-0812">Transmembrane</keyword>
<keyword evidence="3" id="KW-0808">Transferase</keyword>
<dbReference type="EMBL" id="VFQF01000003">
    <property type="protein sequence ID" value="TQN44858.1"/>
    <property type="molecule type" value="Genomic_DNA"/>
</dbReference>
<protein>
    <submittedName>
        <fullName evidence="11">Diacylglycerol kinase family enzyme</fullName>
    </submittedName>
</protein>
<keyword evidence="6" id="KW-0067">ATP-binding</keyword>
<dbReference type="GO" id="GO:0008654">
    <property type="term" value="P:phospholipid biosynthetic process"/>
    <property type="evidence" value="ECO:0007669"/>
    <property type="project" value="UniProtKB-KW"/>
</dbReference>
<dbReference type="PANTHER" id="PTHR12358">
    <property type="entry name" value="SPHINGOSINE KINASE"/>
    <property type="match status" value="1"/>
</dbReference>
<keyword evidence="9" id="KW-1133">Transmembrane helix</keyword>
<comment type="similarity">
    <text evidence="2">Belongs to the diacylglycerol/lipid kinase family.</text>
</comment>
<evidence type="ECO:0000256" key="4">
    <source>
        <dbReference type="ARBA" id="ARBA00022741"/>
    </source>
</evidence>
<comment type="cofactor">
    <cofactor evidence="1">
        <name>Mg(2+)</name>
        <dbReference type="ChEBI" id="CHEBI:18420"/>
    </cofactor>
</comment>
<dbReference type="RefSeq" id="WP_141824158.1">
    <property type="nucleotide sequence ID" value="NZ_BAAAQC010000009.1"/>
</dbReference>
<accession>A0A543PLA6</accession>
<keyword evidence="7" id="KW-0594">Phospholipid biosynthesis</keyword>
<reference evidence="11 12" key="1">
    <citation type="submission" date="2019-06" db="EMBL/GenBank/DDBJ databases">
        <title>Sequencing the genomes of 1000 actinobacteria strains.</title>
        <authorList>
            <person name="Klenk H.-P."/>
        </authorList>
    </citation>
    <scope>NUCLEOTIDE SEQUENCE [LARGE SCALE GENOMIC DNA]</scope>
    <source>
        <strain evidence="11 12">DSM 21776</strain>
    </source>
</reference>
<dbReference type="InterPro" id="IPR045540">
    <property type="entry name" value="YegS/DAGK_C"/>
</dbReference>
<keyword evidence="9" id="KW-0472">Membrane</keyword>
<evidence type="ECO:0000256" key="8">
    <source>
        <dbReference type="ARBA" id="ARBA00023264"/>
    </source>
</evidence>
<dbReference type="AlphaFoldDB" id="A0A543PLA6"/>
<keyword evidence="4" id="KW-0547">Nucleotide-binding</keyword>
<dbReference type="Pfam" id="PF00781">
    <property type="entry name" value="DAGK_cat"/>
    <property type="match status" value="1"/>
</dbReference>
<dbReference type="InterPro" id="IPR001206">
    <property type="entry name" value="Diacylglycerol_kinase_cat_dom"/>
</dbReference>
<keyword evidence="7" id="KW-0443">Lipid metabolism</keyword>
<gene>
    <name evidence="11" type="ORF">FHX52_4079</name>
</gene>
<evidence type="ECO:0000256" key="3">
    <source>
        <dbReference type="ARBA" id="ARBA00022679"/>
    </source>
</evidence>
<dbReference type="Gene3D" id="3.40.50.10330">
    <property type="entry name" value="Probable inorganic polyphosphate/atp-NAD kinase, domain 1"/>
    <property type="match status" value="1"/>
</dbReference>
<feature type="transmembrane region" description="Helical" evidence="9">
    <location>
        <begin position="6"/>
        <end position="29"/>
    </location>
</feature>
<organism evidence="11 12">
    <name type="scientific">Humibacillus xanthopallidus</name>
    <dbReference type="NCBI Taxonomy" id="412689"/>
    <lineage>
        <taxon>Bacteria</taxon>
        <taxon>Bacillati</taxon>
        <taxon>Actinomycetota</taxon>
        <taxon>Actinomycetes</taxon>
        <taxon>Micrococcales</taxon>
        <taxon>Intrasporangiaceae</taxon>
        <taxon>Humibacillus</taxon>
    </lineage>
</organism>
<dbReference type="GO" id="GO:0016301">
    <property type="term" value="F:kinase activity"/>
    <property type="evidence" value="ECO:0007669"/>
    <property type="project" value="UniProtKB-KW"/>
</dbReference>